<dbReference type="PROSITE" id="PS01162">
    <property type="entry name" value="QOR_ZETA_CRYSTAL"/>
    <property type="match status" value="1"/>
</dbReference>
<keyword evidence="3" id="KW-1185">Reference proteome</keyword>
<dbReference type="InterPro" id="IPR020843">
    <property type="entry name" value="ER"/>
</dbReference>
<evidence type="ECO:0000259" key="1">
    <source>
        <dbReference type="SMART" id="SM00829"/>
    </source>
</evidence>
<dbReference type="Gene3D" id="3.40.50.720">
    <property type="entry name" value="NAD(P)-binding Rossmann-like Domain"/>
    <property type="match status" value="1"/>
</dbReference>
<sequence>MKAVRYLSHGGPDVLRVEEIPAPEAGHGQVLIAVEAVGANAIDTVFRRGGGAWARPLPGRLTGDVVGRVTALGPGVEGVRVGDRVAALSEDAFAEVVAADAQWLAPVPAGLDAATATVLPMTAPLALRLLKVGRLAAGETVLIQSAAGGVGHLAVQLARRLGAGTVVGTASGPRKREFVRSLGADATADSGDPSWPEAVRSAAPHGVDVVLDSVGGGVFDAGLALLAPLGRMVTYGAITGEVPTVAAHGLFALKSVTGMSTLAWRAARPAEARADLTEAARLLADGVLRPATHATLPLAEVARAHEILDARGNLGRVVITMP</sequence>
<gene>
    <name evidence="2" type="ORF">GCM10023322_51700</name>
</gene>
<organism evidence="2 3">
    <name type="scientific">Rugosimonospora acidiphila</name>
    <dbReference type="NCBI Taxonomy" id="556531"/>
    <lineage>
        <taxon>Bacteria</taxon>
        <taxon>Bacillati</taxon>
        <taxon>Actinomycetota</taxon>
        <taxon>Actinomycetes</taxon>
        <taxon>Micromonosporales</taxon>
        <taxon>Micromonosporaceae</taxon>
        <taxon>Rugosimonospora</taxon>
    </lineage>
</organism>
<evidence type="ECO:0000313" key="3">
    <source>
        <dbReference type="Proteomes" id="UP001501570"/>
    </source>
</evidence>
<evidence type="ECO:0000313" key="2">
    <source>
        <dbReference type="EMBL" id="GAA5192328.1"/>
    </source>
</evidence>
<accession>A0ABP9S794</accession>
<name>A0ABP9S794_9ACTN</name>
<comment type="caution">
    <text evidence="2">The sequence shown here is derived from an EMBL/GenBank/DDBJ whole genome shotgun (WGS) entry which is preliminary data.</text>
</comment>
<dbReference type="InterPro" id="IPR036291">
    <property type="entry name" value="NAD(P)-bd_dom_sf"/>
</dbReference>
<dbReference type="SUPFAM" id="SSF50129">
    <property type="entry name" value="GroES-like"/>
    <property type="match status" value="1"/>
</dbReference>
<dbReference type="InterPro" id="IPR002364">
    <property type="entry name" value="Quin_OxRdtase/zeta-crystal_CS"/>
</dbReference>
<dbReference type="Pfam" id="PF00107">
    <property type="entry name" value="ADH_zinc_N"/>
    <property type="match status" value="1"/>
</dbReference>
<dbReference type="InterPro" id="IPR013154">
    <property type="entry name" value="ADH-like_N"/>
</dbReference>
<dbReference type="Gene3D" id="3.90.180.10">
    <property type="entry name" value="Medium-chain alcohol dehydrogenases, catalytic domain"/>
    <property type="match status" value="1"/>
</dbReference>
<dbReference type="SMART" id="SM00829">
    <property type="entry name" value="PKS_ER"/>
    <property type="match status" value="1"/>
</dbReference>
<feature type="domain" description="Enoyl reductase (ER)" evidence="1">
    <location>
        <begin position="10"/>
        <end position="319"/>
    </location>
</feature>
<reference evidence="3" key="1">
    <citation type="journal article" date="2019" name="Int. J. Syst. Evol. Microbiol.">
        <title>The Global Catalogue of Microorganisms (GCM) 10K type strain sequencing project: providing services to taxonomists for standard genome sequencing and annotation.</title>
        <authorList>
            <consortium name="The Broad Institute Genomics Platform"/>
            <consortium name="The Broad Institute Genome Sequencing Center for Infectious Disease"/>
            <person name="Wu L."/>
            <person name="Ma J."/>
        </authorList>
    </citation>
    <scope>NUCLEOTIDE SEQUENCE [LARGE SCALE GENOMIC DNA]</scope>
    <source>
        <strain evidence="3">JCM 18304</strain>
    </source>
</reference>
<dbReference type="SUPFAM" id="SSF51735">
    <property type="entry name" value="NAD(P)-binding Rossmann-fold domains"/>
    <property type="match status" value="1"/>
</dbReference>
<protein>
    <submittedName>
        <fullName evidence="2">Zinc-binding dehydrogenase</fullName>
    </submittedName>
</protein>
<dbReference type="InterPro" id="IPR051397">
    <property type="entry name" value="Zn-ADH-like_protein"/>
</dbReference>
<dbReference type="PANTHER" id="PTHR43677:SF4">
    <property type="entry name" value="QUINONE OXIDOREDUCTASE-LIKE PROTEIN 2"/>
    <property type="match status" value="1"/>
</dbReference>
<dbReference type="Pfam" id="PF08240">
    <property type="entry name" value="ADH_N"/>
    <property type="match status" value="1"/>
</dbReference>
<dbReference type="InterPro" id="IPR011032">
    <property type="entry name" value="GroES-like_sf"/>
</dbReference>
<proteinExistence type="predicted"/>
<dbReference type="EMBL" id="BAABJQ010000017">
    <property type="protein sequence ID" value="GAA5192328.1"/>
    <property type="molecule type" value="Genomic_DNA"/>
</dbReference>
<dbReference type="Proteomes" id="UP001501570">
    <property type="component" value="Unassembled WGS sequence"/>
</dbReference>
<dbReference type="InterPro" id="IPR013149">
    <property type="entry name" value="ADH-like_C"/>
</dbReference>
<dbReference type="PANTHER" id="PTHR43677">
    <property type="entry name" value="SHORT-CHAIN DEHYDROGENASE/REDUCTASE"/>
    <property type="match status" value="1"/>
</dbReference>
<dbReference type="RefSeq" id="WP_345633821.1">
    <property type="nucleotide sequence ID" value="NZ_BAABJQ010000017.1"/>
</dbReference>